<gene>
    <name evidence="5" type="ORF">C499_12120</name>
</gene>
<name>L9UPW2_HALBP</name>
<dbReference type="AlphaFoldDB" id="L9UPW2"/>
<feature type="domain" description="Gfo/Idh/MocA-like oxidoreductase N-terminal" evidence="3">
    <location>
        <begin position="17"/>
        <end position="147"/>
    </location>
</feature>
<dbReference type="PANTHER" id="PTHR43818:SF11">
    <property type="entry name" value="BCDNA.GH03377"/>
    <property type="match status" value="1"/>
</dbReference>
<evidence type="ECO:0000313" key="6">
    <source>
        <dbReference type="Proteomes" id="UP000011585"/>
    </source>
</evidence>
<proteinExistence type="predicted"/>
<evidence type="ECO:0000256" key="2">
    <source>
        <dbReference type="SAM" id="MobiDB-lite"/>
    </source>
</evidence>
<dbReference type="SUPFAM" id="SSF51735">
    <property type="entry name" value="NAD(P)-binding Rossmann-fold domains"/>
    <property type="match status" value="1"/>
</dbReference>
<accession>L9UPW2</accession>
<dbReference type="Pfam" id="PF01408">
    <property type="entry name" value="GFO_IDH_MocA"/>
    <property type="match status" value="1"/>
</dbReference>
<dbReference type="InterPro" id="IPR036291">
    <property type="entry name" value="NAD(P)-bd_dom_sf"/>
</dbReference>
<dbReference type="InterPro" id="IPR050463">
    <property type="entry name" value="Gfo/Idh/MocA_oxidrdct_glycsds"/>
</dbReference>
<dbReference type="Proteomes" id="UP000011585">
    <property type="component" value="Unassembled WGS sequence"/>
</dbReference>
<dbReference type="EMBL" id="AOHT01000040">
    <property type="protein sequence ID" value="ELY26203.1"/>
    <property type="molecule type" value="Genomic_DNA"/>
</dbReference>
<dbReference type="Gene3D" id="3.40.50.720">
    <property type="entry name" value="NAD(P)-binding Rossmann-like Domain"/>
    <property type="match status" value="1"/>
</dbReference>
<evidence type="ECO:0000259" key="3">
    <source>
        <dbReference type="Pfam" id="PF01408"/>
    </source>
</evidence>
<evidence type="ECO:0000256" key="1">
    <source>
        <dbReference type="ARBA" id="ARBA00023002"/>
    </source>
</evidence>
<dbReference type="GO" id="GO:0016491">
    <property type="term" value="F:oxidoreductase activity"/>
    <property type="evidence" value="ECO:0007669"/>
    <property type="project" value="UniProtKB-KW"/>
</dbReference>
<feature type="domain" description="Gfo/Idh/MocA-like oxidoreductase C-terminal" evidence="4">
    <location>
        <begin position="179"/>
        <end position="367"/>
    </location>
</feature>
<reference evidence="5 6" key="1">
    <citation type="journal article" date="2014" name="PLoS Genet.">
        <title>Phylogenetically driven sequencing of extremely halophilic archaea reveals strategies for static and dynamic osmo-response.</title>
        <authorList>
            <person name="Becker E.A."/>
            <person name="Seitzer P.M."/>
            <person name="Tritt A."/>
            <person name="Larsen D."/>
            <person name="Krusor M."/>
            <person name="Yao A.I."/>
            <person name="Wu D."/>
            <person name="Madern D."/>
            <person name="Eisen J.A."/>
            <person name="Darling A.E."/>
            <person name="Facciotti M.T."/>
        </authorList>
    </citation>
    <scope>NUCLEOTIDE SEQUENCE [LARGE SCALE GENOMIC DNA]</scope>
    <source>
        <strain evidence="5 6">DSM 11551</strain>
    </source>
</reference>
<dbReference type="SUPFAM" id="SSF55347">
    <property type="entry name" value="Glyceraldehyde-3-phosphate dehydrogenase-like, C-terminal domain"/>
    <property type="match status" value="1"/>
</dbReference>
<comment type="caution">
    <text evidence="5">The sequence shown here is derived from an EMBL/GenBank/DDBJ whole genome shotgun (WGS) entry which is preliminary data.</text>
</comment>
<dbReference type="InterPro" id="IPR000683">
    <property type="entry name" value="Gfo/Idh/MocA-like_OxRdtase_N"/>
</dbReference>
<protein>
    <submittedName>
        <fullName evidence="5">Dehydrogenase</fullName>
    </submittedName>
</protein>
<evidence type="ECO:0000259" key="4">
    <source>
        <dbReference type="Pfam" id="PF02894"/>
    </source>
</evidence>
<dbReference type="InterPro" id="IPR004104">
    <property type="entry name" value="Gfo/Idh/MocA-like_OxRdtase_C"/>
</dbReference>
<sequence length="421" mass="46756">MTRILNDRTLVRSCVTFRIGFVGTGDPDGDGFAMAYRHAAGYERLDDCEPVACADIVPENAAAFAAAYDIDDANVYEKYEEMLSETEPDVVSVCVPPDTHADIVVDIAQSGVVEAIHCEKPLALTWGDAKRMVEECEAEGVALTINHQQRFGKPYRRAKALLDDGRIGELRRIEFREEHLYDTGTHAFDLANFYNDIEPVEWVLAQIDYTNENVLFGAHNENQAIAQWRYENGVYGLASTGRGEAFCGDALFRLLGTKGVIEVRDDGTLAYRRDGKSWKTVDTGTDGRYRPKPGKIRAGTRLVARRISPRLASHLDSTTYTERAIEELIRALRDGEESELNGRDALAADELIFAAWESSRRRGRVELPLDVEDNALESMVEEETVDPEAMDRSAATDESATTATRGRLGSIRARLVGLVGR</sequence>
<evidence type="ECO:0000313" key="5">
    <source>
        <dbReference type="EMBL" id="ELY26203.1"/>
    </source>
</evidence>
<feature type="region of interest" description="Disordered" evidence="2">
    <location>
        <begin position="381"/>
        <end position="406"/>
    </location>
</feature>
<dbReference type="PANTHER" id="PTHR43818">
    <property type="entry name" value="BCDNA.GH03377"/>
    <property type="match status" value="1"/>
</dbReference>
<dbReference type="Gene3D" id="3.30.360.10">
    <property type="entry name" value="Dihydrodipicolinate Reductase, domain 2"/>
    <property type="match status" value="1"/>
</dbReference>
<organism evidence="5 6">
    <name type="scientific">Halogeometricum borinquense (strain ATCC 700274 / DSM 11551 / JCM 10706 / KCTC 4070 / PR3)</name>
    <dbReference type="NCBI Taxonomy" id="469382"/>
    <lineage>
        <taxon>Archaea</taxon>
        <taxon>Methanobacteriati</taxon>
        <taxon>Methanobacteriota</taxon>
        <taxon>Stenosarchaea group</taxon>
        <taxon>Halobacteria</taxon>
        <taxon>Halobacteriales</taxon>
        <taxon>Haloferacaceae</taxon>
        <taxon>Halogeometricum</taxon>
    </lineage>
</organism>
<feature type="compositionally biased region" description="Low complexity" evidence="2">
    <location>
        <begin position="396"/>
        <end position="405"/>
    </location>
</feature>
<keyword evidence="1" id="KW-0560">Oxidoreductase</keyword>
<dbReference type="GO" id="GO:0000166">
    <property type="term" value="F:nucleotide binding"/>
    <property type="evidence" value="ECO:0007669"/>
    <property type="project" value="InterPro"/>
</dbReference>
<dbReference type="Pfam" id="PF02894">
    <property type="entry name" value="GFO_IDH_MocA_C"/>
    <property type="match status" value="1"/>
</dbReference>